<dbReference type="EMBL" id="GGMS01004440">
    <property type="protein sequence ID" value="MBY73643.1"/>
    <property type="molecule type" value="Transcribed_RNA"/>
</dbReference>
<gene>
    <name evidence="1" type="ORF">g.41474</name>
</gene>
<accession>A0A2S2Q7B2</accession>
<protein>
    <submittedName>
        <fullName evidence="1">Uncharacterized protein</fullName>
    </submittedName>
</protein>
<dbReference type="AlphaFoldDB" id="A0A2S2Q7B2"/>
<sequence length="113" mass="12834">METRQFGKTFRKRTALWTVGRTQGAVDSLTDFMGIISLSNSKCPSSTTCRCLCPYSCSCQFQCPMDTSDLGNEDDFYVDMKYNTTPRPNNALILVTDCNNNFIIIFITNFMFC</sequence>
<name>A0A2S2Q7B2_9HEMI</name>
<proteinExistence type="predicted"/>
<organism evidence="1">
    <name type="scientific">Sipha flava</name>
    <name type="common">yellow sugarcane aphid</name>
    <dbReference type="NCBI Taxonomy" id="143950"/>
    <lineage>
        <taxon>Eukaryota</taxon>
        <taxon>Metazoa</taxon>
        <taxon>Ecdysozoa</taxon>
        <taxon>Arthropoda</taxon>
        <taxon>Hexapoda</taxon>
        <taxon>Insecta</taxon>
        <taxon>Pterygota</taxon>
        <taxon>Neoptera</taxon>
        <taxon>Paraneoptera</taxon>
        <taxon>Hemiptera</taxon>
        <taxon>Sternorrhyncha</taxon>
        <taxon>Aphidomorpha</taxon>
        <taxon>Aphidoidea</taxon>
        <taxon>Aphididae</taxon>
        <taxon>Sipha</taxon>
    </lineage>
</organism>
<evidence type="ECO:0000313" key="1">
    <source>
        <dbReference type="EMBL" id="MBY73643.1"/>
    </source>
</evidence>
<reference evidence="1" key="1">
    <citation type="submission" date="2018-04" db="EMBL/GenBank/DDBJ databases">
        <title>Transcriptome assembly of Sipha flava.</title>
        <authorList>
            <person name="Scully E.D."/>
            <person name="Geib S.M."/>
            <person name="Palmer N.A."/>
            <person name="Koch K."/>
            <person name="Bradshaw J."/>
            <person name="Heng-Moss T."/>
            <person name="Sarath G."/>
        </authorList>
    </citation>
    <scope>NUCLEOTIDE SEQUENCE</scope>
</reference>